<dbReference type="InterPro" id="IPR011990">
    <property type="entry name" value="TPR-like_helical_dom_sf"/>
</dbReference>
<evidence type="ECO:0000313" key="8">
    <source>
        <dbReference type="Proteomes" id="UP001302316"/>
    </source>
</evidence>
<dbReference type="GO" id="GO:0052621">
    <property type="term" value="F:diguanylate cyclase activity"/>
    <property type="evidence" value="ECO:0007669"/>
    <property type="project" value="UniProtKB-EC"/>
</dbReference>
<dbReference type="EC" id="2.7.7.65" evidence="1"/>
<dbReference type="PANTHER" id="PTHR45138">
    <property type="entry name" value="REGULATORY COMPONENTS OF SENSORY TRANSDUCTION SYSTEM"/>
    <property type="match status" value="1"/>
</dbReference>
<dbReference type="SUPFAM" id="SSF48452">
    <property type="entry name" value="TPR-like"/>
    <property type="match status" value="2"/>
</dbReference>
<reference evidence="6 8" key="1">
    <citation type="submission" date="2023-12" db="EMBL/GenBank/DDBJ databases">
        <title>Whole-genome sequencing of halo(alkali)philic microorganisms from hypersaline lakes.</title>
        <authorList>
            <person name="Sorokin D.Y."/>
            <person name="Merkel A.Y."/>
            <person name="Messina E."/>
            <person name="Yakimov M."/>
        </authorList>
    </citation>
    <scope>NUCLEOTIDE SEQUENCE [LARGE SCALE GENOMIC DNA]</scope>
    <source>
        <strain evidence="6 8">AB-CW1</strain>
    </source>
</reference>
<dbReference type="AlphaFoldDB" id="A0AAP6JIN7"/>
<dbReference type="SMART" id="SM00028">
    <property type="entry name" value="TPR"/>
    <property type="match status" value="5"/>
</dbReference>
<feature type="coiled-coil region" evidence="3">
    <location>
        <begin position="239"/>
        <end position="302"/>
    </location>
</feature>
<organism evidence="6 8">
    <name type="scientific">Natronospira elongata</name>
    <dbReference type="NCBI Taxonomy" id="3110268"/>
    <lineage>
        <taxon>Bacteria</taxon>
        <taxon>Pseudomonadati</taxon>
        <taxon>Pseudomonadota</taxon>
        <taxon>Gammaproteobacteria</taxon>
        <taxon>Natronospirales</taxon>
        <taxon>Natronospiraceae</taxon>
        <taxon>Natronospira</taxon>
    </lineage>
</organism>
<dbReference type="NCBIfam" id="TIGR00254">
    <property type="entry name" value="GGDEF"/>
    <property type="match status" value="1"/>
</dbReference>
<dbReference type="SMART" id="SM00267">
    <property type="entry name" value="GGDEF"/>
    <property type="match status" value="1"/>
</dbReference>
<dbReference type="Gene3D" id="3.30.70.270">
    <property type="match status" value="1"/>
</dbReference>
<evidence type="ECO:0000256" key="4">
    <source>
        <dbReference type="SAM" id="Phobius"/>
    </source>
</evidence>
<dbReference type="InterPro" id="IPR050469">
    <property type="entry name" value="Diguanylate_Cyclase"/>
</dbReference>
<feature type="transmembrane region" description="Helical" evidence="4">
    <location>
        <begin position="427"/>
        <end position="446"/>
    </location>
</feature>
<dbReference type="PROSITE" id="PS50887">
    <property type="entry name" value="GGDEF"/>
    <property type="match status" value="1"/>
</dbReference>
<feature type="domain" description="GGDEF" evidence="5">
    <location>
        <begin position="500"/>
        <end position="638"/>
    </location>
</feature>
<keyword evidence="4" id="KW-0812">Transmembrane</keyword>
<evidence type="ECO:0000313" key="7">
    <source>
        <dbReference type="EMBL" id="MEA5446294.1"/>
    </source>
</evidence>
<dbReference type="Pfam" id="PF13424">
    <property type="entry name" value="TPR_12"/>
    <property type="match status" value="1"/>
</dbReference>
<evidence type="ECO:0000259" key="5">
    <source>
        <dbReference type="PROSITE" id="PS50887"/>
    </source>
</evidence>
<sequence length="678" mass="77263">MLFLSLGLLAAPALSAPPEMDPALESKLDDYITLFEQPADERAALLAAVIEELDGETPTATRVRARGYYMLDFLSQEDEDAARQESRELVSLAEDDGHPDVIAEALAFRADVMWRLDDNDEAMTQIPLLERILPEVHSPRVRYYAHNLSGRLLRAHSQYEDALSHFLAAYDAVQETDDERTQIRRQFLNYSIAQMQAELRNYDQALRMVRRGIRETQDLDYRIYLPEFFLLKGYIFAQMEDKEASIQAHEEAIDWAEELERPDIIVTSLNNIGSAQIQMENFEDARETLQRALAMAIDLEDEHTRPLLEFNLAYLAIMLGEVDDAIEEMEAAHSRLAEFYSDANMADLLGYMAEAYNEAGLMEETIETLKKQRELKSRVFQAERDQSLSELQTRYETREQATQIELLEERNELQERVIENSRLQQRITILFVIVVIMSLILLWQAYRAARRANLRLTVANKQLEYQSVHDTLTGLLNRRSFQKEMQQRGDGGKERRAQLHPDALLLLDVDFFKRINDQYGHSGGDVVLRELAGRLKAISRSSDMVIRWGGEEILMFLRNMDPAALPDYVARVLEAIGKDPIEVHGAMLTVTATGGFIQLPFAGIPEQEINWEKALNIADMALYLGKTHGRNRAIGILGVNRPFEEIRDALSNDLANAVDQGLVDHTTVKGPPRQSPPS</sequence>
<dbReference type="InterPro" id="IPR043128">
    <property type="entry name" value="Rev_trsase/Diguanyl_cyclase"/>
</dbReference>
<keyword evidence="3" id="KW-0175">Coiled coil</keyword>
<dbReference type="EMBL" id="JAYGII010000017">
    <property type="protein sequence ID" value="MEA5445914.1"/>
    <property type="molecule type" value="Genomic_DNA"/>
</dbReference>
<accession>A0AAP6JIN7</accession>
<dbReference type="RefSeq" id="WP_346051810.1">
    <property type="nucleotide sequence ID" value="NZ_JAYGII010000017.1"/>
</dbReference>
<dbReference type="SUPFAM" id="SSF55073">
    <property type="entry name" value="Nucleotide cyclase"/>
    <property type="match status" value="1"/>
</dbReference>
<protein>
    <recommendedName>
        <fullName evidence="1">diguanylate cyclase</fullName>
        <ecNumber evidence="1">2.7.7.65</ecNumber>
    </recommendedName>
</protein>
<dbReference type="Proteomes" id="UP001302316">
    <property type="component" value="Unassembled WGS sequence"/>
</dbReference>
<name>A0AAP6JIN7_9GAMM</name>
<evidence type="ECO:0000256" key="1">
    <source>
        <dbReference type="ARBA" id="ARBA00012528"/>
    </source>
</evidence>
<keyword evidence="4" id="KW-0472">Membrane</keyword>
<dbReference type="PANTHER" id="PTHR45138:SF9">
    <property type="entry name" value="DIGUANYLATE CYCLASE DGCM-RELATED"/>
    <property type="match status" value="1"/>
</dbReference>
<evidence type="ECO:0000256" key="2">
    <source>
        <dbReference type="ARBA" id="ARBA00034247"/>
    </source>
</evidence>
<keyword evidence="4" id="KW-1133">Transmembrane helix</keyword>
<evidence type="ECO:0000256" key="3">
    <source>
        <dbReference type="SAM" id="Coils"/>
    </source>
</evidence>
<gene>
    <name evidence="6" type="ORF">VCB98_08795</name>
    <name evidence="7" type="ORF">VCB98_10730</name>
</gene>
<comment type="catalytic activity">
    <reaction evidence="2">
        <text>2 GTP = 3',3'-c-di-GMP + 2 diphosphate</text>
        <dbReference type="Rhea" id="RHEA:24898"/>
        <dbReference type="ChEBI" id="CHEBI:33019"/>
        <dbReference type="ChEBI" id="CHEBI:37565"/>
        <dbReference type="ChEBI" id="CHEBI:58805"/>
        <dbReference type="EC" id="2.7.7.65"/>
    </reaction>
</comment>
<dbReference type="Gene3D" id="1.25.40.10">
    <property type="entry name" value="Tetratricopeptide repeat domain"/>
    <property type="match status" value="2"/>
</dbReference>
<dbReference type="InterPro" id="IPR029787">
    <property type="entry name" value="Nucleotide_cyclase"/>
</dbReference>
<dbReference type="InterPro" id="IPR000160">
    <property type="entry name" value="GGDEF_dom"/>
</dbReference>
<dbReference type="Pfam" id="PF00990">
    <property type="entry name" value="GGDEF"/>
    <property type="match status" value="1"/>
</dbReference>
<dbReference type="CDD" id="cd01949">
    <property type="entry name" value="GGDEF"/>
    <property type="match status" value="1"/>
</dbReference>
<proteinExistence type="predicted"/>
<keyword evidence="8" id="KW-1185">Reference proteome</keyword>
<dbReference type="InterPro" id="IPR019734">
    <property type="entry name" value="TPR_rpt"/>
</dbReference>
<evidence type="ECO:0000313" key="6">
    <source>
        <dbReference type="EMBL" id="MEA5445914.1"/>
    </source>
</evidence>
<comment type="caution">
    <text evidence="6">The sequence shown here is derived from an EMBL/GenBank/DDBJ whole genome shotgun (WGS) entry which is preliminary data.</text>
</comment>
<dbReference type="EMBL" id="JAYGII010000026">
    <property type="protein sequence ID" value="MEA5446294.1"/>
    <property type="molecule type" value="Genomic_DNA"/>
</dbReference>